<comment type="catalytic activity">
    <reaction evidence="6 8">
        <text>[(1-&gt;4)-alpha-D-galacturonosyl methyl ester](n) + n H2O = [(1-&gt;4)-alpha-D-galacturonosyl](n) + n methanol + n H(+)</text>
        <dbReference type="Rhea" id="RHEA:22380"/>
        <dbReference type="Rhea" id="RHEA-COMP:14570"/>
        <dbReference type="Rhea" id="RHEA-COMP:14573"/>
        <dbReference type="ChEBI" id="CHEBI:15377"/>
        <dbReference type="ChEBI" id="CHEBI:15378"/>
        <dbReference type="ChEBI" id="CHEBI:17790"/>
        <dbReference type="ChEBI" id="CHEBI:140522"/>
        <dbReference type="ChEBI" id="CHEBI:140523"/>
        <dbReference type="EC" id="3.1.1.11"/>
    </reaction>
</comment>
<evidence type="ECO:0000256" key="4">
    <source>
        <dbReference type="ARBA" id="ARBA00022801"/>
    </source>
</evidence>
<protein>
    <recommendedName>
        <fullName evidence="3 8">Pectinesterase</fullName>
        <ecNumber evidence="3 8">3.1.1.11</ecNumber>
    </recommendedName>
</protein>
<dbReference type="Pfam" id="PF01095">
    <property type="entry name" value="Pectinesterase"/>
    <property type="match status" value="1"/>
</dbReference>
<dbReference type="Proteomes" id="UP001412067">
    <property type="component" value="Unassembled WGS sequence"/>
</dbReference>
<dbReference type="SUPFAM" id="SSF51126">
    <property type="entry name" value="Pectin lyase-like"/>
    <property type="match status" value="1"/>
</dbReference>
<dbReference type="EMBL" id="JBBWWR010000019">
    <property type="protein sequence ID" value="KAK8942049.1"/>
    <property type="molecule type" value="Genomic_DNA"/>
</dbReference>
<dbReference type="InterPro" id="IPR000070">
    <property type="entry name" value="Pectinesterase_cat"/>
</dbReference>
<dbReference type="PROSITE" id="PS00503">
    <property type="entry name" value="PECTINESTERASE_2"/>
    <property type="match status" value="1"/>
</dbReference>
<comment type="pathway">
    <text evidence="1 8">Glycan metabolism; pectin degradation; 2-dehydro-3-deoxy-D-gluconate from pectin: step 1/5.</text>
</comment>
<dbReference type="InterPro" id="IPR033131">
    <property type="entry name" value="Pectinesterase_Asp_AS"/>
</dbReference>
<dbReference type="InterPro" id="IPR012334">
    <property type="entry name" value="Pectin_lyas_fold"/>
</dbReference>
<proteinExistence type="inferred from homology"/>
<evidence type="ECO:0000313" key="10">
    <source>
        <dbReference type="EMBL" id="KAK8942049.1"/>
    </source>
</evidence>
<evidence type="ECO:0000256" key="8">
    <source>
        <dbReference type="RuleBase" id="RU000589"/>
    </source>
</evidence>
<evidence type="ECO:0000256" key="3">
    <source>
        <dbReference type="ARBA" id="ARBA00013229"/>
    </source>
</evidence>
<organism evidence="10 11">
    <name type="scientific">Platanthera guangdongensis</name>
    <dbReference type="NCBI Taxonomy" id="2320717"/>
    <lineage>
        <taxon>Eukaryota</taxon>
        <taxon>Viridiplantae</taxon>
        <taxon>Streptophyta</taxon>
        <taxon>Embryophyta</taxon>
        <taxon>Tracheophyta</taxon>
        <taxon>Spermatophyta</taxon>
        <taxon>Magnoliopsida</taxon>
        <taxon>Liliopsida</taxon>
        <taxon>Asparagales</taxon>
        <taxon>Orchidaceae</taxon>
        <taxon>Orchidoideae</taxon>
        <taxon>Orchideae</taxon>
        <taxon>Orchidinae</taxon>
        <taxon>Platanthera</taxon>
    </lineage>
</organism>
<dbReference type="PANTHER" id="PTHR31321">
    <property type="entry name" value="ACYL-COA THIOESTER HYDROLASE YBHC-RELATED"/>
    <property type="match status" value="1"/>
</dbReference>
<evidence type="ECO:0000259" key="9">
    <source>
        <dbReference type="Pfam" id="PF01095"/>
    </source>
</evidence>
<sequence length="343" mass="37794">MYSTLFFLPAISVAAGSNSAVVDPREIVSGVNAGLNPPLAQAENHPRFLTVRQDGKGDFTTISGAVDSIPENNVRRVVIRIGPGVYKEKVKVVVNKPFVTFSGDRNAMPKISFNGRAAEYGTLNSASVIVESPYFVASNIIFENSAPRPVVGVEGAQAVAMRISGDMAAFYNCKFLGYQDTLCDDRGKHFFKDCFIQGTVDFIFGDGRSIYQNCMINSVADGITYITAQARSAAADYSGFSFINCNVTGTGNVYLSRAWRKYSRVIFSYTFMDNVVNPKGWDDEGFKDRDQTVFYGEYKCKGPGSATGNRVNYVKLLTDEQAQPFLNITFIWGNTWILQQPQL</sequence>
<dbReference type="InterPro" id="IPR011050">
    <property type="entry name" value="Pectin_lyase_fold/virulence"/>
</dbReference>
<keyword evidence="4 8" id="KW-0378">Hydrolase</keyword>
<evidence type="ECO:0000313" key="11">
    <source>
        <dbReference type="Proteomes" id="UP001412067"/>
    </source>
</evidence>
<feature type="domain" description="Pectinesterase catalytic" evidence="9">
    <location>
        <begin position="50"/>
        <end position="333"/>
    </location>
</feature>
<feature type="chain" id="PRO_5044950090" description="Pectinesterase" evidence="8">
    <location>
        <begin position="17"/>
        <end position="343"/>
    </location>
</feature>
<dbReference type="PANTHER" id="PTHR31321:SF126">
    <property type="entry name" value="PECTINESTERASE"/>
    <property type="match status" value="1"/>
</dbReference>
<reference evidence="10 11" key="1">
    <citation type="journal article" date="2022" name="Nat. Plants">
        <title>Genomes of leafy and leafless Platanthera orchids illuminate the evolution of mycoheterotrophy.</title>
        <authorList>
            <person name="Li M.H."/>
            <person name="Liu K.W."/>
            <person name="Li Z."/>
            <person name="Lu H.C."/>
            <person name="Ye Q.L."/>
            <person name="Zhang D."/>
            <person name="Wang J.Y."/>
            <person name="Li Y.F."/>
            <person name="Zhong Z.M."/>
            <person name="Liu X."/>
            <person name="Yu X."/>
            <person name="Liu D.K."/>
            <person name="Tu X.D."/>
            <person name="Liu B."/>
            <person name="Hao Y."/>
            <person name="Liao X.Y."/>
            <person name="Jiang Y.T."/>
            <person name="Sun W.H."/>
            <person name="Chen J."/>
            <person name="Chen Y.Q."/>
            <person name="Ai Y."/>
            <person name="Zhai J.W."/>
            <person name="Wu S.S."/>
            <person name="Zhou Z."/>
            <person name="Hsiao Y.Y."/>
            <person name="Wu W.L."/>
            <person name="Chen Y.Y."/>
            <person name="Lin Y.F."/>
            <person name="Hsu J.L."/>
            <person name="Li C.Y."/>
            <person name="Wang Z.W."/>
            <person name="Zhao X."/>
            <person name="Zhong W.Y."/>
            <person name="Ma X.K."/>
            <person name="Ma L."/>
            <person name="Huang J."/>
            <person name="Chen G.Z."/>
            <person name="Huang M.Z."/>
            <person name="Huang L."/>
            <person name="Peng D.H."/>
            <person name="Luo Y.B."/>
            <person name="Zou S.Q."/>
            <person name="Chen S.P."/>
            <person name="Lan S."/>
            <person name="Tsai W.C."/>
            <person name="Van de Peer Y."/>
            <person name="Liu Z.J."/>
        </authorList>
    </citation>
    <scope>NUCLEOTIDE SEQUENCE [LARGE SCALE GENOMIC DNA]</scope>
    <source>
        <strain evidence="10">Lor288</strain>
    </source>
</reference>
<keyword evidence="11" id="KW-1185">Reference proteome</keyword>
<evidence type="ECO:0000256" key="2">
    <source>
        <dbReference type="ARBA" id="ARBA00008891"/>
    </source>
</evidence>
<keyword evidence="5 8" id="KW-0063">Aspartyl esterase</keyword>
<evidence type="ECO:0000256" key="5">
    <source>
        <dbReference type="ARBA" id="ARBA00023085"/>
    </source>
</evidence>
<name>A0ABR2LIQ7_9ASPA</name>
<keyword evidence="8" id="KW-0732">Signal</keyword>
<accession>A0ABR2LIQ7</accession>
<comment type="caution">
    <text evidence="10">The sequence shown here is derived from an EMBL/GenBank/DDBJ whole genome shotgun (WGS) entry which is preliminary data.</text>
</comment>
<dbReference type="EC" id="3.1.1.11" evidence="3 8"/>
<feature type="active site" evidence="7">
    <location>
        <position position="201"/>
    </location>
</feature>
<comment type="similarity">
    <text evidence="2">Belongs to the pectinesterase family.</text>
</comment>
<evidence type="ECO:0000256" key="1">
    <source>
        <dbReference type="ARBA" id="ARBA00005184"/>
    </source>
</evidence>
<feature type="signal peptide" evidence="8">
    <location>
        <begin position="1"/>
        <end position="16"/>
    </location>
</feature>
<evidence type="ECO:0000256" key="7">
    <source>
        <dbReference type="PROSITE-ProRule" id="PRU10040"/>
    </source>
</evidence>
<dbReference type="Gene3D" id="2.160.20.10">
    <property type="entry name" value="Single-stranded right-handed beta-helix, Pectin lyase-like"/>
    <property type="match status" value="1"/>
</dbReference>
<gene>
    <name evidence="10" type="primary">PME63</name>
    <name evidence="10" type="ORF">KSP40_PGU008457</name>
</gene>
<evidence type="ECO:0000256" key="6">
    <source>
        <dbReference type="ARBA" id="ARBA00047928"/>
    </source>
</evidence>